<dbReference type="GO" id="GO:0008654">
    <property type="term" value="P:phospholipid biosynthetic process"/>
    <property type="evidence" value="ECO:0007669"/>
    <property type="project" value="InterPro"/>
</dbReference>
<protein>
    <submittedName>
        <fullName evidence="4">CDP-alcohol phosphatidyltransferase</fullName>
    </submittedName>
</protein>
<name>A0AA34RCC1_CHLPE</name>
<gene>
    <name evidence="4" type="ordered locus">G5S_0054</name>
</gene>
<accession>A0AA34RCC1</accession>
<dbReference type="PROSITE" id="PS00379">
    <property type="entry name" value="CDP_ALCOHOL_P_TRANSF"/>
    <property type="match status" value="1"/>
</dbReference>
<dbReference type="Pfam" id="PF01066">
    <property type="entry name" value="CDP-OH_P_transf"/>
    <property type="match status" value="1"/>
</dbReference>
<comment type="similarity">
    <text evidence="2">Belongs to the CDP-alcohol phosphatidyltransferase class-I family.</text>
</comment>
<evidence type="ECO:0000313" key="4">
    <source>
        <dbReference type="EMBL" id="AEB41086.1"/>
    </source>
</evidence>
<feature type="transmembrane region" description="Helical" evidence="3">
    <location>
        <begin position="302"/>
        <end position="324"/>
    </location>
</feature>
<keyword evidence="3" id="KW-0812">Transmembrane</keyword>
<feature type="transmembrane region" description="Helical" evidence="3">
    <location>
        <begin position="368"/>
        <end position="389"/>
    </location>
</feature>
<feature type="transmembrane region" description="Helical" evidence="3">
    <location>
        <begin position="395"/>
        <end position="416"/>
    </location>
</feature>
<dbReference type="EMBL" id="CP002608">
    <property type="protein sequence ID" value="AEB41086.1"/>
    <property type="molecule type" value="Genomic_DNA"/>
</dbReference>
<reference evidence="4 5" key="1">
    <citation type="journal article" date="2011" name="J. Bacteriol.">
        <title>Genome sequence of the obligate intracellular animal pathogen Chlamydia pecorum E58.</title>
        <authorList>
            <person name="Mojica S."/>
            <person name="Huot Creasy H."/>
            <person name="Daugherty S."/>
            <person name="Read T.D."/>
            <person name="Kim T."/>
            <person name="Kaltenboeck B."/>
            <person name="Bavoil P."/>
            <person name="Myers G.S."/>
        </authorList>
    </citation>
    <scope>NUCLEOTIDE SEQUENCE [LARGE SCALE GENOMIC DNA]</scope>
    <source>
        <strain evidence="4 5">E58</strain>
    </source>
</reference>
<evidence type="ECO:0000256" key="3">
    <source>
        <dbReference type="SAM" id="Phobius"/>
    </source>
</evidence>
<dbReference type="GO" id="GO:0016780">
    <property type="term" value="F:phosphotransferase activity, for other substituted phosphate groups"/>
    <property type="evidence" value="ECO:0007669"/>
    <property type="project" value="InterPro"/>
</dbReference>
<dbReference type="KEGG" id="cpm:G5S_0054"/>
<proteinExistence type="inferred from homology"/>
<feature type="transmembrane region" description="Helical" evidence="3">
    <location>
        <begin position="261"/>
        <end position="281"/>
    </location>
</feature>
<keyword evidence="1 2" id="KW-0808">Transferase</keyword>
<dbReference type="GO" id="GO:0016020">
    <property type="term" value="C:membrane"/>
    <property type="evidence" value="ECO:0007669"/>
    <property type="project" value="InterPro"/>
</dbReference>
<organism evidence="4 5">
    <name type="scientific">Chlamydia pecorum (strain ATCC VR-628 / DSM 29919 / E58)</name>
    <name type="common">Chlamydophila pecorum</name>
    <dbReference type="NCBI Taxonomy" id="331635"/>
    <lineage>
        <taxon>Bacteria</taxon>
        <taxon>Pseudomonadati</taxon>
        <taxon>Chlamydiota</taxon>
        <taxon>Chlamydiia</taxon>
        <taxon>Chlamydiales</taxon>
        <taxon>Chlamydiaceae</taxon>
        <taxon>Chlamydia/Chlamydophila group</taxon>
        <taxon>Chlamydia</taxon>
    </lineage>
</organism>
<evidence type="ECO:0000313" key="5">
    <source>
        <dbReference type="Proteomes" id="UP000008305"/>
    </source>
</evidence>
<dbReference type="InterPro" id="IPR043130">
    <property type="entry name" value="CDP-OH_PTrfase_TM_dom"/>
</dbReference>
<keyword evidence="3" id="KW-0472">Membrane</keyword>
<feature type="transmembrane region" description="Helical" evidence="3">
    <location>
        <begin position="336"/>
        <end position="356"/>
    </location>
</feature>
<dbReference type="InterPro" id="IPR000462">
    <property type="entry name" value="CDP-OH_P_trans"/>
</dbReference>
<dbReference type="Proteomes" id="UP000008305">
    <property type="component" value="Chromosome"/>
</dbReference>
<sequence length="422" mass="46551">MKNSILIKWNKHSITLNDSIMLFFNCTHNSPKNQVLQLRIFTICAKVILFPTKNVGTYFFQLSSLDQKCKKNSCKPRRHFLLENPICSETLCAYLPYIGIACVFLQLKSSALLDEKLCILCCFFPIKLSFYALQKLVDFGEIYYADAKKSTGTHMVGSDLGGKGKRRAVTPNAITAFGLCCGLFIIFKSVLRTSSSSELFHRLQGLSLLLISAMIADFSDGAVARIMKAESAFGAQFDSLSDAITFGIAPPLIAIKSLNGFYVGGFFSSLLVITSIIYSLCGVLRLVRYNLFSKSPNTSRTVGCFIGLPIPAAAASVVSLALFLVSDNAASVSANVRSFLLSCALLFIGGLMISPWKFPSIKTFRYRVSSFLLAAITGVIACLLFLGLVDYFVEVFLLISWLYVLVIFPIFTITYVKKEKLK</sequence>
<feature type="transmembrane region" description="Helical" evidence="3">
    <location>
        <begin position="173"/>
        <end position="191"/>
    </location>
</feature>
<dbReference type="InterPro" id="IPR048254">
    <property type="entry name" value="CDP_ALCOHOL_P_TRANSF_CS"/>
</dbReference>
<evidence type="ECO:0000256" key="1">
    <source>
        <dbReference type="ARBA" id="ARBA00022679"/>
    </source>
</evidence>
<dbReference type="AlphaFoldDB" id="A0AA34RCC1"/>
<keyword evidence="5" id="KW-1185">Reference proteome</keyword>
<evidence type="ECO:0000256" key="2">
    <source>
        <dbReference type="RuleBase" id="RU003750"/>
    </source>
</evidence>
<dbReference type="Gene3D" id="1.20.120.1760">
    <property type="match status" value="1"/>
</dbReference>
<keyword evidence="3" id="KW-1133">Transmembrane helix</keyword>